<dbReference type="Pfam" id="PF10163">
    <property type="entry name" value="EnY2"/>
    <property type="match status" value="1"/>
</dbReference>
<dbReference type="GO" id="GO:0006406">
    <property type="term" value="P:mRNA export from nucleus"/>
    <property type="evidence" value="ECO:0007669"/>
    <property type="project" value="UniProtKB-UniRule"/>
</dbReference>
<name>A0A507DPD5_9FUNG</name>
<comment type="subcellular location">
    <subcellularLocation>
        <location evidence="10">Nucleus</location>
        <location evidence="10">Nucleoplasm</location>
    </subcellularLocation>
    <subcellularLocation>
        <location evidence="10">Cytoplasm</location>
        <location evidence="10">P-body</location>
    </subcellularLocation>
</comment>
<gene>
    <name evidence="10" type="primary">SUS1</name>
    <name evidence="11" type="ORF">SeLEV6574_g00832</name>
    <name evidence="12" type="ORF">SeMB42_g00676</name>
</gene>
<dbReference type="GO" id="GO:0006325">
    <property type="term" value="P:chromatin organization"/>
    <property type="evidence" value="ECO:0007669"/>
    <property type="project" value="UniProtKB-KW"/>
</dbReference>
<dbReference type="GO" id="GO:0005654">
    <property type="term" value="C:nucleoplasm"/>
    <property type="evidence" value="ECO:0007669"/>
    <property type="project" value="UniProtKB-SubCell"/>
</dbReference>
<evidence type="ECO:0000256" key="7">
    <source>
        <dbReference type="ARBA" id="ARBA00023159"/>
    </source>
</evidence>
<evidence type="ECO:0000256" key="1">
    <source>
        <dbReference type="ARBA" id="ARBA00022448"/>
    </source>
</evidence>
<keyword evidence="5 10" id="KW-0811">Translocation</keyword>
<accession>A0A507DPD5</accession>
<dbReference type="STRING" id="286115.A0A507DPD5"/>
<keyword evidence="2 10" id="KW-0509">mRNA transport</keyword>
<dbReference type="OrthoDB" id="6221744at2759"/>
<dbReference type="FunFam" id="1.10.246.140:FF:000001">
    <property type="entry name" value="Transcription and mRNA export factor ENY2"/>
    <property type="match status" value="1"/>
</dbReference>
<comment type="function">
    <text evidence="10">Involved in mRNA export coupled transcription activation by association with both the TREX-2 and the SAGA complexes. At the promoters, SAGA is required for recruitment of the basal transcription machinery. It influences RNA polymerase II transcriptional activity through different activities such as TBP interaction and promoter selectivity, interaction with transcription activators, and chromatin modification through histone acetylation and deubiquitination. Within the SAGA complex, participates to a subcomplex required for deubiquitination of H2B and for the maintenance of steady-state H3 methylation levels. The TREX-2 complex functions in docking export-competent ribonucleoprotein particles (mRNPs) to the nuclear entrance of the nuclear pore complex (nuclear basket). TREX-2 participates in mRNA export and accurate chromatin positioning in the nucleus by tethering genes to the nuclear periphery. May also be involved in cytoplasmic mRNA decay by interaction with components of P-bodies.</text>
</comment>
<evidence type="ECO:0000313" key="14">
    <source>
        <dbReference type="Proteomes" id="UP000320475"/>
    </source>
</evidence>
<evidence type="ECO:0000256" key="2">
    <source>
        <dbReference type="ARBA" id="ARBA00022816"/>
    </source>
</evidence>
<keyword evidence="8 10" id="KW-0804">Transcription</keyword>
<dbReference type="EMBL" id="QEAN01000014">
    <property type="protein sequence ID" value="TPX53579.1"/>
    <property type="molecule type" value="Genomic_DNA"/>
</dbReference>
<comment type="subunit">
    <text evidence="10">Component of the nuclear pore complex (NPC)-associated TREX-2 complex (transcription and export complex 2), composed of at least SUS1, SAC3, THP1, SEM1, and CDC31. TREX-2 contains 2 SUS1 chains. The TREX-2 complex interacts with the nucleoporin NUP1. Component of the 1.8 MDa SAGA transcription coactivator-HAT complex. SAGA is built of 5 distinct domains with specialized functions. Within the SAGA complex, SUS1, SGF11, SGF73 and UBP8 form an additional subcomplex of SAGA called the DUB module (deubiquitination module). Interacts directly with THP1, SAC3, SGF11, and with the RNA polymerase II.</text>
</comment>
<evidence type="ECO:0000256" key="9">
    <source>
        <dbReference type="ARBA" id="ARBA00023242"/>
    </source>
</evidence>
<protein>
    <recommendedName>
        <fullName evidence="10">Transcription and mRNA export factor SUS1</fullName>
    </recommendedName>
</protein>
<evidence type="ECO:0000256" key="10">
    <source>
        <dbReference type="HAMAP-Rule" id="MF_03046"/>
    </source>
</evidence>
<evidence type="ECO:0000313" key="13">
    <source>
        <dbReference type="Proteomes" id="UP000317494"/>
    </source>
</evidence>
<evidence type="ECO:0000313" key="11">
    <source>
        <dbReference type="EMBL" id="TPX50528.1"/>
    </source>
</evidence>
<dbReference type="GO" id="GO:0070390">
    <property type="term" value="C:transcription export complex 2"/>
    <property type="evidence" value="ECO:0007669"/>
    <property type="project" value="UniProtKB-UniRule"/>
</dbReference>
<dbReference type="GO" id="GO:0006368">
    <property type="term" value="P:transcription elongation by RNA polymerase II"/>
    <property type="evidence" value="ECO:0007669"/>
    <property type="project" value="UniProtKB-UniRule"/>
</dbReference>
<dbReference type="Proteomes" id="UP000317494">
    <property type="component" value="Unassembled WGS sequence"/>
</dbReference>
<dbReference type="GO" id="GO:0071819">
    <property type="term" value="C:DUBm complex"/>
    <property type="evidence" value="ECO:0007669"/>
    <property type="project" value="UniProtKB-UniRule"/>
</dbReference>
<keyword evidence="7 10" id="KW-0010">Activator</keyword>
<evidence type="ECO:0000256" key="6">
    <source>
        <dbReference type="ARBA" id="ARBA00023015"/>
    </source>
</evidence>
<dbReference type="GO" id="GO:0015031">
    <property type="term" value="P:protein transport"/>
    <property type="evidence" value="ECO:0007669"/>
    <property type="project" value="UniProtKB-KW"/>
</dbReference>
<dbReference type="GO" id="GO:0000932">
    <property type="term" value="C:P-body"/>
    <property type="evidence" value="ECO:0007669"/>
    <property type="project" value="UniProtKB-SubCell"/>
</dbReference>
<keyword evidence="9 10" id="KW-0539">Nucleus</keyword>
<keyword evidence="3 10" id="KW-0156">Chromatin regulator</keyword>
<dbReference type="InterPro" id="IPR018783">
    <property type="entry name" value="TF_ENY2"/>
</dbReference>
<dbReference type="InterPro" id="IPR038212">
    <property type="entry name" value="TF_EnY2_sf"/>
</dbReference>
<comment type="similarity">
    <text evidence="10">Belongs to the ENY2 family.</text>
</comment>
<comment type="caution">
    <text evidence="12">The sequence shown here is derived from an EMBL/GenBank/DDBJ whole genome shotgun (WGS) entry which is preliminary data.</text>
</comment>
<evidence type="ECO:0000256" key="4">
    <source>
        <dbReference type="ARBA" id="ARBA00022927"/>
    </source>
</evidence>
<sequence>MDEQAYVTSIEQKLAKSGEGDRIKQRLRQRLAESGWRDDLKIYCQEMINKRGLSNVTVESLVAEITPRARASVPENVKAELLASIRKTIETMDI</sequence>
<dbReference type="GO" id="GO:0000124">
    <property type="term" value="C:SAGA complex"/>
    <property type="evidence" value="ECO:0007669"/>
    <property type="project" value="UniProtKB-UniRule"/>
</dbReference>
<organism evidence="12 13">
    <name type="scientific">Synchytrium endobioticum</name>
    <dbReference type="NCBI Taxonomy" id="286115"/>
    <lineage>
        <taxon>Eukaryota</taxon>
        <taxon>Fungi</taxon>
        <taxon>Fungi incertae sedis</taxon>
        <taxon>Chytridiomycota</taxon>
        <taxon>Chytridiomycota incertae sedis</taxon>
        <taxon>Chytridiomycetes</taxon>
        <taxon>Synchytriales</taxon>
        <taxon>Synchytriaceae</taxon>
        <taxon>Synchytrium</taxon>
    </lineage>
</organism>
<evidence type="ECO:0000256" key="8">
    <source>
        <dbReference type="ARBA" id="ARBA00023163"/>
    </source>
</evidence>
<keyword evidence="1 10" id="KW-0813">Transport</keyword>
<dbReference type="Gene3D" id="1.10.246.140">
    <property type="match status" value="1"/>
</dbReference>
<dbReference type="Proteomes" id="UP000320475">
    <property type="component" value="Unassembled WGS sequence"/>
</dbReference>
<dbReference type="PANTHER" id="PTHR12514">
    <property type="entry name" value="ENHANCER OF YELLOW 2 TRANSCRIPTION FACTOR"/>
    <property type="match status" value="1"/>
</dbReference>
<evidence type="ECO:0000256" key="3">
    <source>
        <dbReference type="ARBA" id="ARBA00022853"/>
    </source>
</evidence>
<keyword evidence="10" id="KW-0963">Cytoplasm</keyword>
<evidence type="ECO:0000256" key="5">
    <source>
        <dbReference type="ARBA" id="ARBA00023010"/>
    </source>
</evidence>
<evidence type="ECO:0000313" key="12">
    <source>
        <dbReference type="EMBL" id="TPX53579.1"/>
    </source>
</evidence>
<keyword evidence="4 10" id="KW-0653">Protein transport</keyword>
<dbReference type="AlphaFoldDB" id="A0A507DPD5"/>
<dbReference type="GO" id="GO:0003713">
    <property type="term" value="F:transcription coactivator activity"/>
    <property type="evidence" value="ECO:0007669"/>
    <property type="project" value="UniProtKB-UniRule"/>
</dbReference>
<proteinExistence type="inferred from homology"/>
<reference evidence="13 14" key="1">
    <citation type="journal article" date="2019" name="Sci. Rep.">
        <title>Comparative genomics of chytrid fungi reveal insights into the obligate biotrophic and pathogenic lifestyle of Synchytrium endobioticum.</title>
        <authorList>
            <person name="van de Vossenberg B.T.L.H."/>
            <person name="Warris S."/>
            <person name="Nguyen H.D.T."/>
            <person name="van Gent-Pelzer M.P.E."/>
            <person name="Joly D.L."/>
            <person name="van de Geest H.C."/>
            <person name="Bonants P.J.M."/>
            <person name="Smith D.S."/>
            <person name="Levesque C.A."/>
            <person name="van der Lee T.A.J."/>
        </authorList>
    </citation>
    <scope>NUCLEOTIDE SEQUENCE [LARGE SCALE GENOMIC DNA]</scope>
    <source>
        <strain evidence="11 14">LEV6574</strain>
        <strain evidence="12 13">MB42</strain>
    </source>
</reference>
<dbReference type="HAMAP" id="MF_03046">
    <property type="entry name" value="ENY2_Sus1"/>
    <property type="match status" value="1"/>
</dbReference>
<keyword evidence="6 10" id="KW-0805">Transcription regulation</keyword>
<keyword evidence="13" id="KW-1185">Reference proteome</keyword>
<dbReference type="VEuPathDB" id="FungiDB:SeMB42_g00676"/>
<dbReference type="EMBL" id="QEAM01000016">
    <property type="protein sequence ID" value="TPX50528.1"/>
    <property type="molecule type" value="Genomic_DNA"/>
</dbReference>
<dbReference type="GO" id="GO:0005643">
    <property type="term" value="C:nuclear pore"/>
    <property type="evidence" value="ECO:0007669"/>
    <property type="project" value="UniProtKB-UniRule"/>
</dbReference>